<name>A0A6V8LLI3_9BACT</name>
<accession>A0A6V8LLI3</accession>
<keyword evidence="3" id="KW-1185">Reference proteome</keyword>
<evidence type="ECO:0000313" key="3">
    <source>
        <dbReference type="Proteomes" id="UP000494245"/>
    </source>
</evidence>
<reference evidence="2 3" key="1">
    <citation type="submission" date="2020-04" db="EMBL/GenBank/DDBJ databases">
        <authorList>
            <consortium name="Desulfovibrio sp. FSS-1 genome sequencing consortium"/>
            <person name="Shimoshige H."/>
            <person name="Kobayashi H."/>
            <person name="Maekawa T."/>
        </authorList>
    </citation>
    <scope>NUCLEOTIDE SEQUENCE [LARGE SCALE GENOMIC DNA]</scope>
    <source>
        <strain evidence="2 3">SIID29052-01</strain>
    </source>
</reference>
<dbReference type="Proteomes" id="UP000494245">
    <property type="component" value="Unassembled WGS sequence"/>
</dbReference>
<feature type="signal peptide" evidence="1">
    <location>
        <begin position="1"/>
        <end position="20"/>
    </location>
</feature>
<gene>
    <name evidence="2" type="ORF">NNJEOMEG_01377</name>
</gene>
<evidence type="ECO:0000313" key="2">
    <source>
        <dbReference type="EMBL" id="GFK93543.1"/>
    </source>
</evidence>
<reference evidence="2 3" key="2">
    <citation type="submission" date="2020-05" db="EMBL/GenBank/DDBJ databases">
        <title>Draft genome sequence of Desulfovibrio sp. strainFSS-1.</title>
        <authorList>
            <person name="Shimoshige H."/>
            <person name="Kobayashi H."/>
            <person name="Maekawa T."/>
        </authorList>
    </citation>
    <scope>NUCLEOTIDE SEQUENCE [LARGE SCALE GENOMIC DNA]</scope>
    <source>
        <strain evidence="2 3">SIID29052-01</strain>
    </source>
</reference>
<comment type="caution">
    <text evidence="2">The sequence shown here is derived from an EMBL/GenBank/DDBJ whole genome shotgun (WGS) entry which is preliminary data.</text>
</comment>
<feature type="chain" id="PRO_5029018839" evidence="1">
    <location>
        <begin position="21"/>
        <end position="95"/>
    </location>
</feature>
<dbReference type="EMBL" id="BLTE01000005">
    <property type="protein sequence ID" value="GFK93543.1"/>
    <property type="molecule type" value="Genomic_DNA"/>
</dbReference>
<proteinExistence type="predicted"/>
<evidence type="ECO:0000256" key="1">
    <source>
        <dbReference type="SAM" id="SignalP"/>
    </source>
</evidence>
<dbReference type="RefSeq" id="WP_173082675.1">
    <property type="nucleotide sequence ID" value="NZ_BLTE01000005.1"/>
</dbReference>
<dbReference type="PROSITE" id="PS51257">
    <property type="entry name" value="PROKAR_LIPOPROTEIN"/>
    <property type="match status" value="1"/>
</dbReference>
<organism evidence="2 3">
    <name type="scientific">Fundidesulfovibrio magnetotacticus</name>
    <dbReference type="NCBI Taxonomy" id="2730080"/>
    <lineage>
        <taxon>Bacteria</taxon>
        <taxon>Pseudomonadati</taxon>
        <taxon>Thermodesulfobacteriota</taxon>
        <taxon>Desulfovibrionia</taxon>
        <taxon>Desulfovibrionales</taxon>
        <taxon>Desulfovibrionaceae</taxon>
        <taxon>Fundidesulfovibrio</taxon>
    </lineage>
</organism>
<sequence length="95" mass="10344">MRHLMLAAAVVLVFSSQACAYSYGPSWGVTLSLGGPSSYVPAPPPPPPPAYGYGAGYAQGYARGYANGSWQAYTPPPPPPPRYYHRHHRGYYRGW</sequence>
<keyword evidence="1" id="KW-0732">Signal</keyword>
<protein>
    <submittedName>
        <fullName evidence="2">Uncharacterized protein</fullName>
    </submittedName>
</protein>
<dbReference type="AlphaFoldDB" id="A0A6V8LLI3"/>